<gene>
    <name evidence="6" type="ORF">ACFP3V_29925</name>
</gene>
<dbReference type="Gene3D" id="1.20.5.1930">
    <property type="match status" value="1"/>
</dbReference>
<comment type="caution">
    <text evidence="6">The sequence shown here is derived from an EMBL/GenBank/DDBJ whole genome shotgun (WGS) entry which is preliminary data.</text>
</comment>
<dbReference type="InterPro" id="IPR011712">
    <property type="entry name" value="Sig_transdc_His_kin_sub3_dim/P"/>
</dbReference>
<dbReference type="Pfam" id="PF07730">
    <property type="entry name" value="HisKA_3"/>
    <property type="match status" value="1"/>
</dbReference>
<protein>
    <submittedName>
        <fullName evidence="6">Sensor histidine kinase</fullName>
    </submittedName>
</protein>
<evidence type="ECO:0000256" key="1">
    <source>
        <dbReference type="ARBA" id="ARBA00022679"/>
    </source>
</evidence>
<keyword evidence="4" id="KW-1133">Transmembrane helix</keyword>
<dbReference type="SUPFAM" id="SSF55874">
    <property type="entry name" value="ATPase domain of HSP90 chaperone/DNA topoisomerase II/histidine kinase"/>
    <property type="match status" value="1"/>
</dbReference>
<dbReference type="EMBL" id="JBHSQJ010000163">
    <property type="protein sequence ID" value="MFC5911410.1"/>
    <property type="molecule type" value="Genomic_DNA"/>
</dbReference>
<dbReference type="PANTHER" id="PTHR24421">
    <property type="entry name" value="NITRATE/NITRITE SENSOR PROTEIN NARX-RELATED"/>
    <property type="match status" value="1"/>
</dbReference>
<keyword evidence="2 6" id="KW-0418">Kinase</keyword>
<feature type="transmembrane region" description="Helical" evidence="4">
    <location>
        <begin position="47"/>
        <end position="69"/>
    </location>
</feature>
<keyword evidence="3" id="KW-0902">Two-component regulatory system</keyword>
<feature type="domain" description="Signal transduction histidine kinase subgroup 3 dimerisation and phosphoacceptor" evidence="5">
    <location>
        <begin position="193"/>
        <end position="259"/>
    </location>
</feature>
<feature type="transmembrane region" description="Helical" evidence="4">
    <location>
        <begin position="150"/>
        <end position="172"/>
    </location>
</feature>
<dbReference type="InterPro" id="IPR036890">
    <property type="entry name" value="HATPase_C_sf"/>
</dbReference>
<dbReference type="InterPro" id="IPR050482">
    <property type="entry name" value="Sensor_HK_TwoCompSys"/>
</dbReference>
<dbReference type="CDD" id="cd16917">
    <property type="entry name" value="HATPase_UhpB-NarQ-NarX-like"/>
    <property type="match status" value="1"/>
</dbReference>
<feature type="transmembrane region" description="Helical" evidence="4">
    <location>
        <begin position="125"/>
        <end position="144"/>
    </location>
</feature>
<keyword evidence="4" id="KW-0472">Membrane</keyword>
<reference evidence="7" key="1">
    <citation type="journal article" date="2019" name="Int. J. Syst. Evol. Microbiol.">
        <title>The Global Catalogue of Microorganisms (GCM) 10K type strain sequencing project: providing services to taxonomists for standard genome sequencing and annotation.</title>
        <authorList>
            <consortium name="The Broad Institute Genomics Platform"/>
            <consortium name="The Broad Institute Genome Sequencing Center for Infectious Disease"/>
            <person name="Wu L."/>
            <person name="Ma J."/>
        </authorList>
    </citation>
    <scope>NUCLEOTIDE SEQUENCE [LARGE SCALE GENOMIC DNA]</scope>
    <source>
        <strain evidence="7">JCM 4816</strain>
    </source>
</reference>
<evidence type="ECO:0000313" key="7">
    <source>
        <dbReference type="Proteomes" id="UP001596174"/>
    </source>
</evidence>
<dbReference type="PANTHER" id="PTHR24421:SF63">
    <property type="entry name" value="SENSOR HISTIDINE KINASE DESK"/>
    <property type="match status" value="1"/>
</dbReference>
<dbReference type="Proteomes" id="UP001596174">
    <property type="component" value="Unassembled WGS sequence"/>
</dbReference>
<keyword evidence="7" id="KW-1185">Reference proteome</keyword>
<dbReference type="RefSeq" id="WP_380590314.1">
    <property type="nucleotide sequence ID" value="NZ_JBHSQJ010000163.1"/>
</dbReference>
<proteinExistence type="predicted"/>
<evidence type="ECO:0000256" key="4">
    <source>
        <dbReference type="SAM" id="Phobius"/>
    </source>
</evidence>
<evidence type="ECO:0000256" key="3">
    <source>
        <dbReference type="ARBA" id="ARBA00023012"/>
    </source>
</evidence>
<feature type="transmembrane region" description="Helical" evidence="4">
    <location>
        <begin position="19"/>
        <end position="35"/>
    </location>
</feature>
<keyword evidence="4" id="KW-0812">Transmembrane</keyword>
<evidence type="ECO:0000259" key="5">
    <source>
        <dbReference type="Pfam" id="PF07730"/>
    </source>
</evidence>
<keyword evidence="1" id="KW-0808">Transferase</keyword>
<evidence type="ECO:0000256" key="2">
    <source>
        <dbReference type="ARBA" id="ARBA00022777"/>
    </source>
</evidence>
<evidence type="ECO:0000313" key="6">
    <source>
        <dbReference type="EMBL" id="MFC5911410.1"/>
    </source>
</evidence>
<dbReference type="Gene3D" id="3.30.565.10">
    <property type="entry name" value="Histidine kinase-like ATPase, C-terminal domain"/>
    <property type="match status" value="1"/>
</dbReference>
<sequence length="407" mass="43781">MTTWSEVRIGMTPENRRQLFVKSCWALLWLVYLAYPVQDLVHGKHGTAATAVGWGLLAAFLVVYFDLLFRRQMTGRTVEWNPRDGAKFGVLVAIATSATLVLGEPWTTLFTYSSVCAGAILPTRVALRGVAAVTGLMLLCGLLVHASGDTLTSVGFAAFLGGAAMTGLQRLVRTMRELREARQAIAALAASDERLRLARDLHDLLGHSLSLITLKTELTSRFMDQERYAEARAQVDDIEKVSRQALIDVREAIGGYRRPKLAVEIAAARTALTAADIRFDAAADLADARPGLGPDEEGALGWALREAVTNVVRHSGAGRCEVVLEEHPGEREGERELRLIVRDDGSGGRHARAGNGLSGLGERLQLADGRLETGPVSGGKGFQLTAVVPLRTQSVASASDLAGTLHE</sequence>
<organism evidence="6 7">
    <name type="scientific">Streptacidiphilus monticola</name>
    <dbReference type="NCBI Taxonomy" id="2161674"/>
    <lineage>
        <taxon>Bacteria</taxon>
        <taxon>Bacillati</taxon>
        <taxon>Actinomycetota</taxon>
        <taxon>Actinomycetes</taxon>
        <taxon>Kitasatosporales</taxon>
        <taxon>Streptomycetaceae</taxon>
        <taxon>Streptacidiphilus</taxon>
    </lineage>
</organism>
<name>A0ABW1GC06_9ACTN</name>
<accession>A0ABW1GC06</accession>
<dbReference type="GO" id="GO:0016301">
    <property type="term" value="F:kinase activity"/>
    <property type="evidence" value="ECO:0007669"/>
    <property type="project" value="UniProtKB-KW"/>
</dbReference>